<evidence type="ECO:0000256" key="1">
    <source>
        <dbReference type="SAM" id="MobiDB-lite"/>
    </source>
</evidence>
<evidence type="ECO:0000313" key="2">
    <source>
        <dbReference type="EMBL" id="KAJ8040443.1"/>
    </source>
</evidence>
<protein>
    <submittedName>
        <fullName evidence="2">Uncharacterized protein</fullName>
    </submittedName>
</protein>
<accession>A0A9Q1C6X2</accession>
<keyword evidence="3" id="KW-1185">Reference proteome</keyword>
<reference evidence="2" key="1">
    <citation type="submission" date="2021-10" db="EMBL/GenBank/DDBJ databases">
        <title>Tropical sea cucumber genome reveals ecological adaptation and Cuvierian tubules defense mechanism.</title>
        <authorList>
            <person name="Chen T."/>
        </authorList>
    </citation>
    <scope>NUCLEOTIDE SEQUENCE</scope>
    <source>
        <strain evidence="2">Nanhai2018</strain>
        <tissue evidence="2">Muscle</tissue>
    </source>
</reference>
<dbReference type="AlphaFoldDB" id="A0A9Q1C6X2"/>
<comment type="caution">
    <text evidence="2">The sequence shown here is derived from an EMBL/GenBank/DDBJ whole genome shotgun (WGS) entry which is preliminary data.</text>
</comment>
<dbReference type="EMBL" id="JAIZAY010000006">
    <property type="protein sequence ID" value="KAJ8040443.1"/>
    <property type="molecule type" value="Genomic_DNA"/>
</dbReference>
<proteinExistence type="predicted"/>
<feature type="region of interest" description="Disordered" evidence="1">
    <location>
        <begin position="1"/>
        <end position="30"/>
    </location>
</feature>
<organism evidence="2 3">
    <name type="scientific">Holothuria leucospilota</name>
    <name type="common">Black long sea cucumber</name>
    <name type="synonym">Mertensiothuria leucospilota</name>
    <dbReference type="NCBI Taxonomy" id="206669"/>
    <lineage>
        <taxon>Eukaryota</taxon>
        <taxon>Metazoa</taxon>
        <taxon>Echinodermata</taxon>
        <taxon>Eleutherozoa</taxon>
        <taxon>Echinozoa</taxon>
        <taxon>Holothuroidea</taxon>
        <taxon>Aspidochirotacea</taxon>
        <taxon>Aspidochirotida</taxon>
        <taxon>Holothuriidae</taxon>
        <taxon>Holothuria</taxon>
    </lineage>
</organism>
<name>A0A9Q1C6X2_HOLLE</name>
<gene>
    <name evidence="2" type="ORF">HOLleu_14738</name>
</gene>
<sequence>MSDKRGYEDILLHKNGCPQGTSHSDSDSDRKQANVGVFNMYLTDKIFFLKEALEADVLKPVRRESWFRRHKDVLMDCESHDWEEPEF</sequence>
<evidence type="ECO:0000313" key="3">
    <source>
        <dbReference type="Proteomes" id="UP001152320"/>
    </source>
</evidence>
<feature type="compositionally biased region" description="Basic and acidic residues" evidence="1">
    <location>
        <begin position="1"/>
        <end position="12"/>
    </location>
</feature>
<dbReference type="Proteomes" id="UP001152320">
    <property type="component" value="Chromosome 6"/>
</dbReference>